<evidence type="ECO:0000256" key="4">
    <source>
        <dbReference type="ARBA" id="ARBA00022692"/>
    </source>
</evidence>
<dbReference type="SUPFAM" id="SSF56935">
    <property type="entry name" value="Porins"/>
    <property type="match status" value="1"/>
</dbReference>
<evidence type="ECO:0000259" key="10">
    <source>
        <dbReference type="Pfam" id="PF00593"/>
    </source>
</evidence>
<dbReference type="AlphaFoldDB" id="A0A848IRJ9"/>
<accession>A0A848IRJ9</accession>
<dbReference type="Gene3D" id="2.170.130.10">
    <property type="entry name" value="TonB-dependent receptor, plug domain"/>
    <property type="match status" value="1"/>
</dbReference>
<dbReference type="InterPro" id="IPR039426">
    <property type="entry name" value="TonB-dep_rcpt-like"/>
</dbReference>
<sequence length="806" mass="90337">MKKGELFIVLILICFGQTFGQSKHSISGKVVFKEDNSEAISVQVFLENTSFASTTDNNGTFIISNVPTGEYILAAFLPGYKTYRQKVLINSDIKGLKIAIVNLDESLAEVVVSGTRDSDRALTRLQAVDNFGIYEAKKNEVIVLDNVIADKASNNARQVFRGITGINIWESDCAGLQIGVGGRGLSPDRTANFNTRQNGYDIAADALGYPETYYSPALQGVERIEIVRGAAGLQYGPQFGGLVNFVMKEGAKGKPVEFKTQQTYNTLGYYNSFNSIGGTVLNDKLNYYVYNRYTVGDCWRCNSEFESTNTYLRLGYDISTETSIKFDYTNMSYLSQQPGGLTDRQFIEDPKQSNRDRNWFKVNWNLFSLSLDTRIGPQTKLNVRSFGLVASRKALGNLERIDRPDNEGEERSLIDGQFENLGAELRLLQHYDVFGSKSVLLVGGRAYKGTTYQKQGNASTGSDADFSFLNPDSLNSDFIHPGKNLSFFAENVFNITSKLSVTPGIRFEFIRTISEGSYTDKTSNILEPTIREEEKVYERSLWLTGIGLSYKFKDELELYANFAQNYRPVRFSDLRIDNPSVRIDPDMEDETGYNFDIGTRFSIKKKLSGEVTGFLLSYNNKIGAVQRVDTENFRVYRERTNIADALHIGIESYLELKVIDLSGDNGINEGLSIFSNLTFLRARYHSDENKLYDGKQVEFVPEVIFRGGANFAYKGLKSTIQINYVGQQYSDASNAMQTPEAVVGEIPAYYTVDFTTSYNYKKWDFTVGVNNLTNNYYFTRRAVAYPGPGIISADGINMSLTVGITL</sequence>
<keyword evidence="7 8" id="KW-0998">Cell outer membrane</keyword>
<dbReference type="Pfam" id="PF07715">
    <property type="entry name" value="Plug"/>
    <property type="match status" value="1"/>
</dbReference>
<reference evidence="12 13" key="1">
    <citation type="submission" date="2020-04" db="EMBL/GenBank/DDBJ databases">
        <title>Flammeovirgaceae bacterium KN852 isolated from deep sea.</title>
        <authorList>
            <person name="Zhang D.-C."/>
        </authorList>
    </citation>
    <scope>NUCLEOTIDE SEQUENCE [LARGE SCALE GENOMIC DNA]</scope>
    <source>
        <strain evidence="12 13">KN852</strain>
    </source>
</reference>
<dbReference type="Gene3D" id="2.60.40.1120">
    <property type="entry name" value="Carboxypeptidase-like, regulatory domain"/>
    <property type="match status" value="1"/>
</dbReference>
<evidence type="ECO:0000256" key="5">
    <source>
        <dbReference type="ARBA" id="ARBA00023077"/>
    </source>
</evidence>
<keyword evidence="6 8" id="KW-0472">Membrane</keyword>
<evidence type="ECO:0000313" key="13">
    <source>
        <dbReference type="Proteomes" id="UP000559010"/>
    </source>
</evidence>
<keyword evidence="13" id="KW-1185">Reference proteome</keyword>
<keyword evidence="12" id="KW-0675">Receptor</keyword>
<dbReference type="Proteomes" id="UP000559010">
    <property type="component" value="Unassembled WGS sequence"/>
</dbReference>
<dbReference type="RefSeq" id="WP_169677594.1">
    <property type="nucleotide sequence ID" value="NZ_JABBNU010000001.1"/>
</dbReference>
<dbReference type="Pfam" id="PF00593">
    <property type="entry name" value="TonB_dep_Rec_b-barrel"/>
    <property type="match status" value="1"/>
</dbReference>
<comment type="subcellular location">
    <subcellularLocation>
        <location evidence="1 8">Cell outer membrane</location>
        <topology evidence="1 8">Multi-pass membrane protein</topology>
    </subcellularLocation>
</comment>
<evidence type="ECO:0000256" key="9">
    <source>
        <dbReference type="RuleBase" id="RU003357"/>
    </source>
</evidence>
<feature type="domain" description="TonB-dependent receptor plug" evidence="11">
    <location>
        <begin position="146"/>
        <end position="238"/>
    </location>
</feature>
<evidence type="ECO:0000256" key="3">
    <source>
        <dbReference type="ARBA" id="ARBA00022452"/>
    </source>
</evidence>
<keyword evidence="5 9" id="KW-0798">TonB box</keyword>
<dbReference type="InterPro" id="IPR008969">
    <property type="entry name" value="CarboxyPept-like_regulatory"/>
</dbReference>
<evidence type="ECO:0000256" key="7">
    <source>
        <dbReference type="ARBA" id="ARBA00023237"/>
    </source>
</evidence>
<evidence type="ECO:0000256" key="1">
    <source>
        <dbReference type="ARBA" id="ARBA00004571"/>
    </source>
</evidence>
<gene>
    <name evidence="12" type="ORF">HH304_01095</name>
</gene>
<comment type="caution">
    <text evidence="12">The sequence shown here is derived from an EMBL/GenBank/DDBJ whole genome shotgun (WGS) entry which is preliminary data.</text>
</comment>
<evidence type="ECO:0000259" key="11">
    <source>
        <dbReference type="Pfam" id="PF07715"/>
    </source>
</evidence>
<evidence type="ECO:0000256" key="2">
    <source>
        <dbReference type="ARBA" id="ARBA00022448"/>
    </source>
</evidence>
<dbReference type="GO" id="GO:0009279">
    <property type="term" value="C:cell outer membrane"/>
    <property type="evidence" value="ECO:0007669"/>
    <property type="project" value="UniProtKB-SubCell"/>
</dbReference>
<dbReference type="InterPro" id="IPR037066">
    <property type="entry name" value="Plug_dom_sf"/>
</dbReference>
<dbReference type="Gene3D" id="2.40.170.20">
    <property type="entry name" value="TonB-dependent receptor, beta-barrel domain"/>
    <property type="match status" value="1"/>
</dbReference>
<protein>
    <submittedName>
        <fullName evidence="12">TonB-dependent receptor</fullName>
    </submittedName>
</protein>
<proteinExistence type="inferred from homology"/>
<evidence type="ECO:0000256" key="8">
    <source>
        <dbReference type="PROSITE-ProRule" id="PRU01360"/>
    </source>
</evidence>
<evidence type="ECO:0000313" key="12">
    <source>
        <dbReference type="EMBL" id="NMM46977.1"/>
    </source>
</evidence>
<dbReference type="PROSITE" id="PS52016">
    <property type="entry name" value="TONB_DEPENDENT_REC_3"/>
    <property type="match status" value="1"/>
</dbReference>
<keyword evidence="2 8" id="KW-0813">Transport</keyword>
<dbReference type="GO" id="GO:0033214">
    <property type="term" value="P:siderophore-iron import into cell"/>
    <property type="evidence" value="ECO:0007669"/>
    <property type="project" value="TreeGrafter"/>
</dbReference>
<dbReference type="InterPro" id="IPR036942">
    <property type="entry name" value="Beta-barrel_TonB_sf"/>
</dbReference>
<name>A0A848IRJ9_9BACT</name>
<dbReference type="EMBL" id="JABBNU010000001">
    <property type="protein sequence ID" value="NMM46977.1"/>
    <property type="molecule type" value="Genomic_DNA"/>
</dbReference>
<keyword evidence="3 8" id="KW-1134">Transmembrane beta strand</keyword>
<dbReference type="PANTHER" id="PTHR30442">
    <property type="entry name" value="IRON III DICITRATE TRANSPORT PROTEIN FECA"/>
    <property type="match status" value="1"/>
</dbReference>
<evidence type="ECO:0000256" key="6">
    <source>
        <dbReference type="ARBA" id="ARBA00023136"/>
    </source>
</evidence>
<feature type="domain" description="TonB-dependent receptor-like beta-barrel" evidence="10">
    <location>
        <begin position="319"/>
        <end position="772"/>
    </location>
</feature>
<dbReference type="Pfam" id="PF13715">
    <property type="entry name" value="CarbopepD_reg_2"/>
    <property type="match status" value="1"/>
</dbReference>
<organism evidence="12 13">
    <name type="scientific">Marinigracilibium pacificum</name>
    <dbReference type="NCBI Taxonomy" id="2729599"/>
    <lineage>
        <taxon>Bacteria</taxon>
        <taxon>Pseudomonadati</taxon>
        <taxon>Bacteroidota</taxon>
        <taxon>Cytophagia</taxon>
        <taxon>Cytophagales</taxon>
        <taxon>Flammeovirgaceae</taxon>
        <taxon>Marinigracilibium</taxon>
    </lineage>
</organism>
<dbReference type="InterPro" id="IPR000531">
    <property type="entry name" value="Beta-barrel_TonB"/>
</dbReference>
<keyword evidence="4 8" id="KW-0812">Transmembrane</keyword>
<comment type="similarity">
    <text evidence="8 9">Belongs to the TonB-dependent receptor family.</text>
</comment>
<dbReference type="InterPro" id="IPR012910">
    <property type="entry name" value="Plug_dom"/>
</dbReference>
<dbReference type="SUPFAM" id="SSF49464">
    <property type="entry name" value="Carboxypeptidase regulatory domain-like"/>
    <property type="match status" value="1"/>
</dbReference>
<dbReference type="PANTHER" id="PTHR30442:SF0">
    <property type="entry name" value="FE(3+) DICITRATE TRANSPORT PROTEIN FECA"/>
    <property type="match status" value="1"/>
</dbReference>